<evidence type="ECO:0000256" key="4">
    <source>
        <dbReference type="ARBA" id="ARBA00022692"/>
    </source>
</evidence>
<sequence length="436" mass="46358">MSGWRLWWWAVALALGLFGGSGSAAAGAIGVREQNARSQGAAFAGVAAGSGGLGSIVWNPASIALFPGLQSESDISLARTQARLSPDWHTLMAADLAGGSPWSSGEMGQGRYVAATYGSYQINEALWIGAALNTPYGFSSKPRQDWAGQSYARSSRLTSAAFTPTVGYRVNDWLTLGAGVTAQYLDLTFKQAVNGAPGAPSAILQGNDLGVGFSLGATVQPRPGTMVGIGFRSAVHHEISGQWAGTPGIPVPITAGITLPETLSLGISQMLNPRWTILATGEWTNWSRMERSAVISRATGLPVSSLAFGYRDGTFLSLGAEYLWHEGVTMRAGVGFETSPVTNEARSPRLIDSDKLWASLGASYQATDKLGLDIGYSRQFMRQAPVRITGAYEDFNGSTFIADGKSSVDVISFAWRYRWDAAARPVFVDRYTPATY</sequence>
<keyword evidence="5 8" id="KW-0732">Signal</keyword>
<evidence type="ECO:0000256" key="2">
    <source>
        <dbReference type="ARBA" id="ARBA00008163"/>
    </source>
</evidence>
<dbReference type="Proteomes" id="UP000248021">
    <property type="component" value="Unassembled WGS sequence"/>
</dbReference>
<evidence type="ECO:0000256" key="5">
    <source>
        <dbReference type="ARBA" id="ARBA00022729"/>
    </source>
</evidence>
<reference evidence="9 10" key="1">
    <citation type="submission" date="2018-05" db="EMBL/GenBank/DDBJ databases">
        <title>Genomic Encyclopedia of Type Strains, Phase IV (KMG-IV): sequencing the most valuable type-strain genomes for metagenomic binning, comparative biology and taxonomic classification.</title>
        <authorList>
            <person name="Goeker M."/>
        </authorList>
    </citation>
    <scope>NUCLEOTIDE SEQUENCE [LARGE SCALE GENOMIC DNA]</scope>
    <source>
        <strain evidence="9 10">DSM 6462</strain>
    </source>
</reference>
<accession>A0A2V3U4H7</accession>
<protein>
    <submittedName>
        <fullName evidence="9">Long-chain fatty acid transport protein</fullName>
    </submittedName>
</protein>
<organism evidence="9 10">
    <name type="scientific">Chelatococcus asaccharovorans</name>
    <dbReference type="NCBI Taxonomy" id="28210"/>
    <lineage>
        <taxon>Bacteria</taxon>
        <taxon>Pseudomonadati</taxon>
        <taxon>Pseudomonadota</taxon>
        <taxon>Alphaproteobacteria</taxon>
        <taxon>Hyphomicrobiales</taxon>
        <taxon>Chelatococcaceae</taxon>
        <taxon>Chelatococcus</taxon>
    </lineage>
</organism>
<comment type="caution">
    <text evidence="9">The sequence shown here is derived from an EMBL/GenBank/DDBJ whole genome shotgun (WGS) entry which is preliminary data.</text>
</comment>
<gene>
    <name evidence="9" type="ORF">C7450_107201</name>
</gene>
<keyword evidence="10" id="KW-1185">Reference proteome</keyword>
<evidence type="ECO:0000256" key="8">
    <source>
        <dbReference type="SAM" id="SignalP"/>
    </source>
</evidence>
<dbReference type="InterPro" id="IPR005017">
    <property type="entry name" value="OMPP1/FadL/TodX"/>
</dbReference>
<dbReference type="EMBL" id="QJJK01000007">
    <property type="protein sequence ID" value="PXW57162.1"/>
    <property type="molecule type" value="Genomic_DNA"/>
</dbReference>
<keyword evidence="6" id="KW-0472">Membrane</keyword>
<dbReference type="SUPFAM" id="SSF56935">
    <property type="entry name" value="Porins"/>
    <property type="match status" value="1"/>
</dbReference>
<feature type="chain" id="PRO_5015951160" evidence="8">
    <location>
        <begin position="27"/>
        <end position="436"/>
    </location>
</feature>
<evidence type="ECO:0000313" key="9">
    <source>
        <dbReference type="EMBL" id="PXW57162.1"/>
    </source>
</evidence>
<evidence type="ECO:0000256" key="3">
    <source>
        <dbReference type="ARBA" id="ARBA00022452"/>
    </source>
</evidence>
<keyword evidence="7" id="KW-0998">Cell outer membrane</keyword>
<dbReference type="Pfam" id="PF03349">
    <property type="entry name" value="Toluene_X"/>
    <property type="match status" value="1"/>
</dbReference>
<evidence type="ECO:0000256" key="7">
    <source>
        <dbReference type="ARBA" id="ARBA00023237"/>
    </source>
</evidence>
<dbReference type="RefSeq" id="WP_110375779.1">
    <property type="nucleotide sequence ID" value="NZ_JAHBRY010000001.1"/>
</dbReference>
<dbReference type="OrthoDB" id="19849at2"/>
<dbReference type="GO" id="GO:0009279">
    <property type="term" value="C:cell outer membrane"/>
    <property type="evidence" value="ECO:0007669"/>
    <property type="project" value="UniProtKB-SubCell"/>
</dbReference>
<feature type="signal peptide" evidence="8">
    <location>
        <begin position="1"/>
        <end position="26"/>
    </location>
</feature>
<evidence type="ECO:0000256" key="1">
    <source>
        <dbReference type="ARBA" id="ARBA00004571"/>
    </source>
</evidence>
<evidence type="ECO:0000313" key="10">
    <source>
        <dbReference type="Proteomes" id="UP000248021"/>
    </source>
</evidence>
<dbReference type="PANTHER" id="PTHR35093">
    <property type="entry name" value="OUTER MEMBRANE PROTEIN NMB0088-RELATED"/>
    <property type="match status" value="1"/>
</dbReference>
<dbReference type="Gene3D" id="2.40.160.60">
    <property type="entry name" value="Outer membrane protein transport protein (OMPP1/FadL/TodX)"/>
    <property type="match status" value="1"/>
</dbReference>
<evidence type="ECO:0000256" key="6">
    <source>
        <dbReference type="ARBA" id="ARBA00023136"/>
    </source>
</evidence>
<comment type="subcellular location">
    <subcellularLocation>
        <location evidence="1">Cell outer membrane</location>
        <topology evidence="1">Multi-pass membrane protein</topology>
    </subcellularLocation>
</comment>
<name>A0A2V3U4H7_9HYPH</name>
<dbReference type="GO" id="GO:0015483">
    <property type="term" value="F:long-chain fatty acid transporting porin activity"/>
    <property type="evidence" value="ECO:0007669"/>
    <property type="project" value="TreeGrafter"/>
</dbReference>
<dbReference type="AlphaFoldDB" id="A0A2V3U4H7"/>
<proteinExistence type="inferred from homology"/>
<keyword evidence="3" id="KW-1134">Transmembrane beta strand</keyword>
<dbReference type="PANTHER" id="PTHR35093:SF3">
    <property type="entry name" value="LONG-CHAIN FATTY ACID TRANSPORT PROTEIN"/>
    <property type="match status" value="1"/>
</dbReference>
<comment type="similarity">
    <text evidence="2">Belongs to the OmpP1/FadL family.</text>
</comment>
<keyword evidence="4" id="KW-0812">Transmembrane</keyword>